<protein>
    <submittedName>
        <fullName evidence="3">RHS repeat-associated core domain-containing protein</fullName>
    </submittedName>
</protein>
<evidence type="ECO:0000256" key="1">
    <source>
        <dbReference type="SAM" id="SignalP"/>
    </source>
</evidence>
<dbReference type="RefSeq" id="WP_089374054.1">
    <property type="nucleotide sequence ID" value="NZ_BMEP01000004.1"/>
</dbReference>
<keyword evidence="1" id="KW-0732">Signal</keyword>
<evidence type="ECO:0000259" key="2">
    <source>
        <dbReference type="Pfam" id="PF20041"/>
    </source>
</evidence>
<dbReference type="OrthoDB" id="2972467at2"/>
<gene>
    <name evidence="3" type="ORF">SAMN06265376_11418</name>
</gene>
<organism evidence="3 4">
    <name type="scientific">Dokdonia pacifica</name>
    <dbReference type="NCBI Taxonomy" id="1627892"/>
    <lineage>
        <taxon>Bacteria</taxon>
        <taxon>Pseudomonadati</taxon>
        <taxon>Bacteroidota</taxon>
        <taxon>Flavobacteriia</taxon>
        <taxon>Flavobacteriales</taxon>
        <taxon>Flavobacteriaceae</taxon>
        <taxon>Dokdonia</taxon>
    </lineage>
</organism>
<evidence type="ECO:0000313" key="4">
    <source>
        <dbReference type="Proteomes" id="UP000198379"/>
    </source>
</evidence>
<proteinExistence type="predicted"/>
<keyword evidence="4" id="KW-1185">Reference proteome</keyword>
<name>A0A239E5J2_9FLAO</name>
<sequence length="1543" mass="171121">MNGLQLTTVNKKSNTMKIFFLLILLVAPLCVFAQTPDENYVKSTTYQVETSNDSVDPDSKIESITYYDGLGRAKQIIAQRTGANREDIITPIKYDALGRQSKQYLPYANPNLNNNGMMMPNIIQELEPYYLNKYYSDSDGNGNINPYTEIVYENSPMSRIFEQGAPGMDWKLDETTDNDHTINLKYSINATSDHVKRFKVVYENGDTVNGKVQQYGEYSEGELYENSTYDENGNLSIEFLNKLGQMILSRNVNGPTIIDTYYVYDDFGNLSFVLSPKLDSSLIVYDTNTSNTYSNYSIQFGPIDYLTSESTLLTNILVGITDDMLSIQSGLQLQNNSRSGILLPMAVIELNTTPQIPDMTLGFIEGITIDNNGNEIDRFVVGNIQISNGNLVLQRTSIASFHGINLSIQRDLSVHTANHIPEELDKLAYLYRYDEKNRQVEKKVPGKGWEYIVYDKLDRPLLTQDSHLRAIGQWLFTKYDVFGRIAYTGIRNYTGSREDLQGLIDNSNGDTYEERIPANGTPLNIGGTIIYYQNNSSPFGAIAEILTVNYYDEYVDIDNYVLPTSVYGQACTTNIKGLSSVSKVKVLDTNNWITSFNLYDEKGRTIYTRSINEYLETDDIVKLKIDFLGKPIESLTTHSKNGKPDINVYDYFHYDHTGRQLSHKQKIDDEPLQLIVENEYDDLGMLSIKNVGGVTILDGYTGITNNLDVTFDGTILKTSSESSWDASLATKGKLSEEGGISYIIDSPSAFIKVGLIYGNGIGGIDPNYIEYGIKHSTNDGNNDNENDIFIIKDGNELPSIYEGYIPGDEFSIERTTNGDIIFRRNGDTPFYTISNNSEGDLLGKGIFYTPTSQISKFNLFNPTLNNTLQNINYAHNIRGWLTDINDVNEQLDGKASNDLFKFKINYTNIEGTAGDPTYAEPLYNGNIAQTIWRSRSEDSDKHGYGYKYDNLNRLTAAYSRKGTLLDQADNHSIWGLQYDKNGNIQSLTRNGYNGINGPALWDQLTYNYYGNQLNSVTDNTTNPIQKTKGFNDLNTLEDDFEYDANGHLISDKNKNITNISYNHLGLPKSINSIGSNDQSIWLKSVDYIYDALGTRLAKIYIPDDGSPNATTQYNGNFIYKKIGINDPVLQFFNHPEGYIEPVAGTSKSVKGFDKGDGQTTYSSYNYVFQYKDHIGNVRLSYADSNKDGVINPSSEIIEESNYYPFGLKQAGYNTIITTNGNSLAQAYKFGGKELNSELDLEWYDFGARNYDSAIGRWMNIDPLAELMRRHSPYNYAFDNPIYFTDPDGRAPQGRVGPCGNVPCKEFDTNHVGYNGGGNPNDHGPAPIDASLAGQSPQVPVYFKSQGSHVEETKGGSRFNGFKIEARAMNPLIGEANAVLRGFTAGYESDKGPTSRHISGSASGLALEFSGSSDLSPPGSLGAGTTKSLEGDASVFHVDGFAGAGFYNEENGNQGLDIGIGIRGHVAEVSLTPSITIAGYKIGITIGASFASIGASSELVSISNQNTKEFRSAAKAEVGLGAVGFKVGYEVSNTGSGFNKRKKR</sequence>
<evidence type="ECO:0000313" key="3">
    <source>
        <dbReference type="EMBL" id="SNS39985.1"/>
    </source>
</evidence>
<dbReference type="InterPro" id="IPR022385">
    <property type="entry name" value="Rhs_assc_core"/>
</dbReference>
<reference evidence="3 4" key="1">
    <citation type="submission" date="2017-06" db="EMBL/GenBank/DDBJ databases">
        <authorList>
            <person name="Kim H.J."/>
            <person name="Triplett B.A."/>
        </authorList>
    </citation>
    <scope>NUCLEOTIDE SEQUENCE [LARGE SCALE GENOMIC DNA]</scope>
    <source>
        <strain evidence="3 4">DSM 25597</strain>
    </source>
</reference>
<feature type="chain" id="PRO_5013099647" evidence="1">
    <location>
        <begin position="34"/>
        <end position="1543"/>
    </location>
</feature>
<dbReference type="Gene3D" id="2.180.10.10">
    <property type="entry name" value="RHS repeat-associated core"/>
    <property type="match status" value="2"/>
</dbReference>
<feature type="signal peptide" evidence="1">
    <location>
        <begin position="1"/>
        <end position="33"/>
    </location>
</feature>
<dbReference type="NCBIfam" id="TIGR03696">
    <property type="entry name" value="Rhs_assc_core"/>
    <property type="match status" value="1"/>
</dbReference>
<dbReference type="InterPro" id="IPR045619">
    <property type="entry name" value="DUF6443"/>
</dbReference>
<dbReference type="EMBL" id="FZNY01000014">
    <property type="protein sequence ID" value="SNS39985.1"/>
    <property type="molecule type" value="Genomic_DNA"/>
</dbReference>
<accession>A0A239E5J2</accession>
<dbReference type="Proteomes" id="UP000198379">
    <property type="component" value="Unassembled WGS sequence"/>
</dbReference>
<feature type="domain" description="DUF6443" evidence="2">
    <location>
        <begin position="43"/>
        <end position="181"/>
    </location>
</feature>
<dbReference type="Pfam" id="PF20041">
    <property type="entry name" value="DUF6443"/>
    <property type="match status" value="1"/>
</dbReference>